<feature type="region of interest" description="Disordered" evidence="1">
    <location>
        <begin position="103"/>
        <end position="123"/>
    </location>
</feature>
<name>A0AAV3X826_9CYAN</name>
<dbReference type="RefSeq" id="WP_226580345.1">
    <property type="nucleotide sequence ID" value="NZ_BLAY01000037.1"/>
</dbReference>
<evidence type="ECO:0000313" key="2">
    <source>
        <dbReference type="EMBL" id="GET37970.1"/>
    </source>
</evidence>
<feature type="region of interest" description="Disordered" evidence="1">
    <location>
        <begin position="194"/>
        <end position="221"/>
    </location>
</feature>
<gene>
    <name evidence="2" type="ORF">MiSe_27240</name>
</gene>
<feature type="compositionally biased region" description="Low complexity" evidence="1">
    <location>
        <begin position="199"/>
        <end position="221"/>
    </location>
</feature>
<evidence type="ECO:0000256" key="1">
    <source>
        <dbReference type="SAM" id="MobiDB-lite"/>
    </source>
</evidence>
<dbReference type="GO" id="GO:0009279">
    <property type="term" value="C:cell outer membrane"/>
    <property type="evidence" value="ECO:0007669"/>
    <property type="project" value="TreeGrafter"/>
</dbReference>
<dbReference type="PANTHER" id="PTHR30189:SF1">
    <property type="entry name" value="LPS-ASSEMBLY PROTEIN LPTD"/>
    <property type="match status" value="1"/>
</dbReference>
<dbReference type="EMBL" id="BLAY01000037">
    <property type="protein sequence ID" value="GET37970.1"/>
    <property type="molecule type" value="Genomic_DNA"/>
</dbReference>
<proteinExistence type="predicted"/>
<evidence type="ECO:0000313" key="3">
    <source>
        <dbReference type="Proteomes" id="UP001050975"/>
    </source>
</evidence>
<dbReference type="GO" id="GO:1990351">
    <property type="term" value="C:transporter complex"/>
    <property type="evidence" value="ECO:0007669"/>
    <property type="project" value="TreeGrafter"/>
</dbReference>
<accession>A0AAV3X826</accession>
<reference evidence="2" key="1">
    <citation type="submission" date="2019-10" db="EMBL/GenBank/DDBJ databases">
        <title>Draft genome sequece of Microseira wollei NIES-4236.</title>
        <authorList>
            <person name="Yamaguchi H."/>
            <person name="Suzuki S."/>
            <person name="Kawachi M."/>
        </authorList>
    </citation>
    <scope>NUCLEOTIDE SEQUENCE</scope>
    <source>
        <strain evidence="2">NIES-4236</strain>
    </source>
</reference>
<evidence type="ECO:0008006" key="4">
    <source>
        <dbReference type="Google" id="ProtNLM"/>
    </source>
</evidence>
<comment type="caution">
    <text evidence="2">The sequence shown here is derived from an EMBL/GenBank/DDBJ whole genome shotgun (WGS) entry which is preliminary data.</text>
</comment>
<dbReference type="InterPro" id="IPR050218">
    <property type="entry name" value="LptD"/>
</dbReference>
<sequence length="836" mass="91959">MPYVTPPQPPAIIQPLRYQHLPHAAGESLIVRTHASGHIAGKNDWQTRSWSASDLGLPLSVGISEAADSQLISLAEVDPEDALTRRGGDAASDPAQLATDISTTTADLTPLTQPGGAQEQGGYLSGVSTELESEPKSKYKSAEIPAWKGSDDTQDGWLLNRLIQLANTGDGSVVQAQQVPETPQIEVLPGEHMSPVPAPTRATTQASPTQQQQQPATVSTSAGVIEVTADRQEFDERRQIFTAVGNVVMRFQGGILDANRVQGNLLNFIAIAEGNASLTRGQQVFRGSRFVYNFIQNSGTIQNARGIVFSPTSGTDLTFETGTGGFTIPTPDRPLSDRLIENQPPQQITNPGGVTVELGRGGLSNLGQINRVRFEAEQIEFYPRGWTATNVRLTNDPFSPPELELRADRAVFTQLSPLRDEIVLTNSRIFFDQGFSIPTFRRRIVIDRTPREAPIVQIRYDARERGGVYAERTFDIIATPQVQLSITPQFLVQRAIARQSGNVFNPNSWGFRMRFNANVSPRTRVEASAVTPTFFLNELPDRLRARLAASQIIGTRLPHTLTLEYSYRNRLFNGSLGFQTVRSSLGAVITSPVIPLGRTGVNLTYQGSAQYINAESDRLDLLDFDPLNPNPQDDRIVLARFQASAELARPTLLWRGRPLPATASQGLRYTPVPVVPFLRVVPSVRGTTSLYTSGDTQQTLSGSIALQGQFGHFSRPFLDYTGFNLGYTQVLKDGLSPFFFDRVVDTRVLSFGITQQLYGPFRVGFQTGINLDTGERFSTDYFLEYSRRTYGIIIRFNPDREQGSINLRISDFNWTGGDEVFGGSGGRFVDTGVIQE</sequence>
<feature type="compositionally biased region" description="Polar residues" evidence="1">
    <location>
        <begin position="103"/>
        <end position="112"/>
    </location>
</feature>
<dbReference type="PANTHER" id="PTHR30189">
    <property type="entry name" value="LPS-ASSEMBLY PROTEIN"/>
    <property type="match status" value="1"/>
</dbReference>
<dbReference type="Pfam" id="PF12600">
    <property type="entry name" value="DUF3769"/>
    <property type="match status" value="1"/>
</dbReference>
<dbReference type="AlphaFoldDB" id="A0AAV3X826"/>
<protein>
    <recommendedName>
        <fullName evidence="4">DUF3769 domain-containing protein</fullName>
    </recommendedName>
</protein>
<dbReference type="InterPro" id="IPR022244">
    <property type="entry name" value="DUF3769"/>
</dbReference>
<keyword evidence="3" id="KW-1185">Reference proteome</keyword>
<organism evidence="2 3">
    <name type="scientific">Microseira wollei NIES-4236</name>
    <dbReference type="NCBI Taxonomy" id="2530354"/>
    <lineage>
        <taxon>Bacteria</taxon>
        <taxon>Bacillati</taxon>
        <taxon>Cyanobacteriota</taxon>
        <taxon>Cyanophyceae</taxon>
        <taxon>Oscillatoriophycideae</taxon>
        <taxon>Aerosakkonematales</taxon>
        <taxon>Aerosakkonemataceae</taxon>
        <taxon>Microseira</taxon>
    </lineage>
</organism>
<dbReference type="Proteomes" id="UP001050975">
    <property type="component" value="Unassembled WGS sequence"/>
</dbReference>